<dbReference type="AlphaFoldDB" id="A0A6P4BQC9"/>
<dbReference type="GeneID" id="107471197"/>
<name>A0A6P4BQC9_ARADU</name>
<evidence type="ECO:0000256" key="1">
    <source>
        <dbReference type="SAM" id="MobiDB-lite"/>
    </source>
</evidence>
<evidence type="ECO:0000259" key="2">
    <source>
        <dbReference type="Pfam" id="PF03732"/>
    </source>
</evidence>
<gene>
    <name evidence="4" type="primary">LOC107471197</name>
</gene>
<dbReference type="Proteomes" id="UP000515211">
    <property type="component" value="Chromosome 1"/>
</dbReference>
<reference evidence="3" key="1">
    <citation type="journal article" date="2016" name="Nat. Genet.">
        <title>The genome sequences of Arachis duranensis and Arachis ipaensis, the diploid ancestors of cultivated peanut.</title>
        <authorList>
            <person name="Bertioli D.J."/>
            <person name="Cannon S.B."/>
            <person name="Froenicke L."/>
            <person name="Huang G."/>
            <person name="Farmer A.D."/>
            <person name="Cannon E.K."/>
            <person name="Liu X."/>
            <person name="Gao D."/>
            <person name="Clevenger J."/>
            <person name="Dash S."/>
            <person name="Ren L."/>
            <person name="Moretzsohn M.C."/>
            <person name="Shirasawa K."/>
            <person name="Huang W."/>
            <person name="Vidigal B."/>
            <person name="Abernathy B."/>
            <person name="Chu Y."/>
            <person name="Niederhuth C.E."/>
            <person name="Umale P."/>
            <person name="Araujo A.C."/>
            <person name="Kozik A."/>
            <person name="Kim K.D."/>
            <person name="Burow M.D."/>
            <person name="Varshney R.K."/>
            <person name="Wang X."/>
            <person name="Zhang X."/>
            <person name="Barkley N."/>
            <person name="Guimaraes P.M."/>
            <person name="Isobe S."/>
            <person name="Guo B."/>
            <person name="Liao B."/>
            <person name="Stalker H.T."/>
            <person name="Schmitz R.J."/>
            <person name="Scheffler B.E."/>
            <person name="Leal-Bertioli S.C."/>
            <person name="Xun X."/>
            <person name="Jackson S.A."/>
            <person name="Michelmore R."/>
            <person name="Ozias-Akins P."/>
        </authorList>
    </citation>
    <scope>NUCLEOTIDE SEQUENCE [LARGE SCALE GENOMIC DNA]</scope>
    <source>
        <strain evidence="3">cv. V14167</strain>
    </source>
</reference>
<proteinExistence type="predicted"/>
<sequence length="213" mass="24440">MLTRERGRGRGRGRLGNANPEPTGNDAVDFMAALENMTAVMQATGEALENQMNNGNHQNNGEEGLMMLSSFMKVHPLTFRGTSNPTEVDSWIQAMEWALQAQQVSKEQCVEFETYQLQGEAQYWWQGTRRILQPDGVVISWEVFHTEIYRKYFPSSVRNAKELELLQLKLSQMTVAEYTNRFKEPCRFSRICQGAPEDFAELKCIKYERGPSE</sequence>
<dbReference type="RefSeq" id="XP_015946130.1">
    <property type="nucleotide sequence ID" value="XM_016090644.1"/>
</dbReference>
<evidence type="ECO:0000313" key="3">
    <source>
        <dbReference type="Proteomes" id="UP000515211"/>
    </source>
</evidence>
<reference evidence="4" key="2">
    <citation type="submission" date="2025-08" db="UniProtKB">
        <authorList>
            <consortium name="RefSeq"/>
        </authorList>
    </citation>
    <scope>IDENTIFICATION</scope>
    <source>
        <tissue evidence="4">Whole plant</tissue>
    </source>
</reference>
<dbReference type="KEGG" id="adu:107471197"/>
<dbReference type="Pfam" id="PF03732">
    <property type="entry name" value="Retrotrans_gag"/>
    <property type="match status" value="1"/>
</dbReference>
<dbReference type="InterPro" id="IPR005162">
    <property type="entry name" value="Retrotrans_gag_dom"/>
</dbReference>
<protein>
    <submittedName>
        <fullName evidence="4">Uncharacterized protein LOC107471197</fullName>
    </submittedName>
</protein>
<accession>A0A6P4BQC9</accession>
<evidence type="ECO:0000313" key="4">
    <source>
        <dbReference type="RefSeq" id="XP_015946130.1"/>
    </source>
</evidence>
<feature type="domain" description="Retrotransposon gag" evidence="2">
    <location>
        <begin position="114"/>
        <end position="190"/>
    </location>
</feature>
<keyword evidence="3" id="KW-1185">Reference proteome</keyword>
<feature type="region of interest" description="Disordered" evidence="1">
    <location>
        <begin position="1"/>
        <end position="26"/>
    </location>
</feature>
<organism evidence="3 4">
    <name type="scientific">Arachis duranensis</name>
    <name type="common">Wild peanut</name>
    <dbReference type="NCBI Taxonomy" id="130453"/>
    <lineage>
        <taxon>Eukaryota</taxon>
        <taxon>Viridiplantae</taxon>
        <taxon>Streptophyta</taxon>
        <taxon>Embryophyta</taxon>
        <taxon>Tracheophyta</taxon>
        <taxon>Spermatophyta</taxon>
        <taxon>Magnoliopsida</taxon>
        <taxon>eudicotyledons</taxon>
        <taxon>Gunneridae</taxon>
        <taxon>Pentapetalae</taxon>
        <taxon>rosids</taxon>
        <taxon>fabids</taxon>
        <taxon>Fabales</taxon>
        <taxon>Fabaceae</taxon>
        <taxon>Papilionoideae</taxon>
        <taxon>50 kb inversion clade</taxon>
        <taxon>dalbergioids sensu lato</taxon>
        <taxon>Dalbergieae</taxon>
        <taxon>Pterocarpus clade</taxon>
        <taxon>Arachis</taxon>
    </lineage>
</organism>